<evidence type="ECO:0000256" key="1">
    <source>
        <dbReference type="ARBA" id="ARBA00023015"/>
    </source>
</evidence>
<comment type="caution">
    <text evidence="6">The sequence shown here is derived from an EMBL/GenBank/DDBJ whole genome shotgun (WGS) entry which is preliminary data.</text>
</comment>
<dbReference type="Pfam" id="PF00027">
    <property type="entry name" value="cNMP_binding"/>
    <property type="match status" value="1"/>
</dbReference>
<dbReference type="InterPro" id="IPR018490">
    <property type="entry name" value="cNMP-bd_dom_sf"/>
</dbReference>
<feature type="domain" description="HTH crp-type" evidence="5">
    <location>
        <begin position="158"/>
        <end position="226"/>
    </location>
</feature>
<evidence type="ECO:0000256" key="3">
    <source>
        <dbReference type="ARBA" id="ARBA00023163"/>
    </source>
</evidence>
<organism evidence="6 7">
    <name type="scientific">Clostridium fungisolvens</name>
    <dbReference type="NCBI Taxonomy" id="1604897"/>
    <lineage>
        <taxon>Bacteria</taxon>
        <taxon>Bacillati</taxon>
        <taxon>Bacillota</taxon>
        <taxon>Clostridia</taxon>
        <taxon>Eubacteriales</taxon>
        <taxon>Clostridiaceae</taxon>
        <taxon>Clostridium</taxon>
    </lineage>
</organism>
<dbReference type="PANTHER" id="PTHR24567">
    <property type="entry name" value="CRP FAMILY TRANSCRIPTIONAL REGULATORY PROTEIN"/>
    <property type="match status" value="1"/>
</dbReference>
<dbReference type="CDD" id="cd00038">
    <property type="entry name" value="CAP_ED"/>
    <property type="match status" value="1"/>
</dbReference>
<proteinExistence type="predicted"/>
<evidence type="ECO:0000313" key="6">
    <source>
        <dbReference type="EMBL" id="GFP78016.1"/>
    </source>
</evidence>
<keyword evidence="2" id="KW-0238">DNA-binding</keyword>
<feature type="domain" description="Cyclic nucleotide-binding" evidence="4">
    <location>
        <begin position="21"/>
        <end position="126"/>
    </location>
</feature>
<dbReference type="PANTHER" id="PTHR24567:SF58">
    <property type="entry name" value="CYCLIC AMP-BINDING REGULATORY PROTEIN"/>
    <property type="match status" value="1"/>
</dbReference>
<dbReference type="Proteomes" id="UP000580568">
    <property type="component" value="Unassembled WGS sequence"/>
</dbReference>
<dbReference type="SMART" id="SM00100">
    <property type="entry name" value="cNMP"/>
    <property type="match status" value="1"/>
</dbReference>
<evidence type="ECO:0000259" key="4">
    <source>
        <dbReference type="PROSITE" id="PS50042"/>
    </source>
</evidence>
<gene>
    <name evidence="6" type="ORF">bsdtw1_04207</name>
</gene>
<dbReference type="AlphaFoldDB" id="A0A6V8SMM1"/>
<dbReference type="PROSITE" id="PS50042">
    <property type="entry name" value="CNMP_BINDING_3"/>
    <property type="match status" value="1"/>
</dbReference>
<dbReference type="InterPro" id="IPR014710">
    <property type="entry name" value="RmlC-like_jellyroll"/>
</dbReference>
<dbReference type="GO" id="GO:0005829">
    <property type="term" value="C:cytosol"/>
    <property type="evidence" value="ECO:0007669"/>
    <property type="project" value="TreeGrafter"/>
</dbReference>
<keyword evidence="7" id="KW-1185">Reference proteome</keyword>
<dbReference type="SUPFAM" id="SSF51206">
    <property type="entry name" value="cAMP-binding domain-like"/>
    <property type="match status" value="1"/>
</dbReference>
<dbReference type="PROSITE" id="PS51063">
    <property type="entry name" value="HTH_CRP_2"/>
    <property type="match status" value="1"/>
</dbReference>
<dbReference type="Pfam" id="PF13545">
    <property type="entry name" value="HTH_Crp_2"/>
    <property type="match status" value="1"/>
</dbReference>
<accession>A0A6V8SMM1</accession>
<dbReference type="SMART" id="SM00419">
    <property type="entry name" value="HTH_CRP"/>
    <property type="match status" value="1"/>
</dbReference>
<dbReference type="InterPro" id="IPR012318">
    <property type="entry name" value="HTH_CRP"/>
</dbReference>
<dbReference type="SUPFAM" id="SSF46785">
    <property type="entry name" value="Winged helix' DNA-binding domain"/>
    <property type="match status" value="1"/>
</dbReference>
<dbReference type="InterPro" id="IPR000595">
    <property type="entry name" value="cNMP-bd_dom"/>
</dbReference>
<dbReference type="EMBL" id="BLZR01000001">
    <property type="protein sequence ID" value="GFP78016.1"/>
    <property type="molecule type" value="Genomic_DNA"/>
</dbReference>
<evidence type="ECO:0000313" key="7">
    <source>
        <dbReference type="Proteomes" id="UP000580568"/>
    </source>
</evidence>
<dbReference type="GO" id="GO:0003677">
    <property type="term" value="F:DNA binding"/>
    <property type="evidence" value="ECO:0007669"/>
    <property type="project" value="UniProtKB-KW"/>
</dbReference>
<dbReference type="GO" id="GO:0003700">
    <property type="term" value="F:DNA-binding transcription factor activity"/>
    <property type="evidence" value="ECO:0007669"/>
    <property type="project" value="TreeGrafter"/>
</dbReference>
<sequence>MVGDIMNDTSSIIIKLQRCKLFSHFTEENLKSILSNNKTSLKSYTPNDVIFIEDEPCNHLSVILSGKIDIQKLDSDGNVLIVSTMEDGNVFGENLLFGDRNQYPMSVICKDVSEVLHISKEKVYELCETDHIFMLKFFRILSNKAVALSSKLKQVSMKSLRQMICHFLMVKYNKSESSLIQLNMTKKEWSDKLGVQRPSLSRELIKMKEEGLIDYDRRSITILDIEAIEAES</sequence>
<dbReference type="Gene3D" id="2.60.120.10">
    <property type="entry name" value="Jelly Rolls"/>
    <property type="match status" value="1"/>
</dbReference>
<keyword evidence="3" id="KW-0804">Transcription</keyword>
<protein>
    <recommendedName>
        <fullName evidence="8">cAMP-binding domain of CRP or a regulatory subunit of cAMP-dependent protein kinases</fullName>
    </recommendedName>
</protein>
<evidence type="ECO:0008006" key="8">
    <source>
        <dbReference type="Google" id="ProtNLM"/>
    </source>
</evidence>
<evidence type="ECO:0000256" key="2">
    <source>
        <dbReference type="ARBA" id="ARBA00023125"/>
    </source>
</evidence>
<name>A0A6V8SMM1_9CLOT</name>
<reference evidence="6 7" key="1">
    <citation type="submission" date="2020-07" db="EMBL/GenBank/DDBJ databases">
        <title>A new beta-1,3-glucan-decomposing anaerobic bacterium isolated from anoxic soil subjected to biological soil disinfestation.</title>
        <authorList>
            <person name="Ueki A."/>
            <person name="Tonouchi A."/>
        </authorList>
    </citation>
    <scope>NUCLEOTIDE SEQUENCE [LARGE SCALE GENOMIC DNA]</scope>
    <source>
        <strain evidence="6 7">TW1</strain>
    </source>
</reference>
<evidence type="ECO:0000259" key="5">
    <source>
        <dbReference type="PROSITE" id="PS51063"/>
    </source>
</evidence>
<keyword evidence="1" id="KW-0805">Transcription regulation</keyword>
<dbReference type="InterPro" id="IPR036390">
    <property type="entry name" value="WH_DNA-bd_sf"/>
</dbReference>
<dbReference type="InterPro" id="IPR050397">
    <property type="entry name" value="Env_Response_Regulators"/>
</dbReference>